<name>A0A133CMS2_ENTFC</name>
<dbReference type="Proteomes" id="UP000289562">
    <property type="component" value="Unassembled WGS sequence"/>
</dbReference>
<dbReference type="EMBL" id="LRHK01000001">
    <property type="protein sequence ID" value="KWX18482.1"/>
    <property type="molecule type" value="Genomic_DNA"/>
</dbReference>
<dbReference type="PATRIC" id="fig|1352.655.peg.468"/>
<evidence type="ECO:0000313" key="4">
    <source>
        <dbReference type="EMBL" id="OOL83033.1"/>
    </source>
</evidence>
<gene>
    <name evidence="2" type="ORF">AWT83_08405</name>
    <name evidence="4" type="ORF">B1P95_06035</name>
    <name evidence="5" type="ORF">CQR37_00660</name>
    <name evidence="6" type="ORF">CYQ77_00305</name>
    <name evidence="3" type="ORF">M3X98_01955</name>
</gene>
<evidence type="ECO:0000313" key="7">
    <source>
        <dbReference type="Proteomes" id="UP000070452"/>
    </source>
</evidence>
<comment type="caution">
    <text evidence="4">The sequence shown here is derived from an EMBL/GenBank/DDBJ whole genome shotgun (WGS) entry which is preliminary data.</text>
</comment>
<sequence length="110" mass="13201">MKQVLEALEQIRKAEEENEKRAQTLRQQLKIYATEKEQELETIQTNYRQQLKQLVEEKEQFEIQELEKEKMKLKAEADKVQATLKDQYQKHQSQAIGAIIERVKETYGRH</sequence>
<dbReference type="EMBL" id="JAMWMK010000002">
    <property type="protein sequence ID" value="MDC4246823.1"/>
    <property type="molecule type" value="Genomic_DNA"/>
</dbReference>
<proteinExistence type="predicted"/>
<evidence type="ECO:0000313" key="5">
    <source>
        <dbReference type="EMBL" id="PHL22967.1"/>
    </source>
</evidence>
<dbReference type="Proteomes" id="UP000191171">
    <property type="component" value="Unassembled WGS sequence"/>
</dbReference>
<dbReference type="EMBL" id="PCGC01000001">
    <property type="protein sequence ID" value="PHL22967.1"/>
    <property type="molecule type" value="Genomic_DNA"/>
</dbReference>
<dbReference type="EMBL" id="PJVH01000001">
    <property type="protein sequence ID" value="RXU92450.1"/>
    <property type="molecule type" value="Genomic_DNA"/>
</dbReference>
<reference evidence="4 8" key="2">
    <citation type="submission" date="2017-02" db="EMBL/GenBank/DDBJ databases">
        <title>Clonality and virulence of isolates of VRE in Hematopoietic Stem Cell Transplanted (HSCT) patients.</title>
        <authorList>
            <person name="Marchi A.P."/>
            <person name="Martins R.C."/>
            <person name="Marie S.K."/>
            <person name="Levin A.S."/>
            <person name="Costa S.F."/>
        </authorList>
    </citation>
    <scope>NUCLEOTIDE SEQUENCE [LARGE SCALE GENOMIC DNA]</scope>
    <source>
        <strain evidence="4 8">LIM1759</strain>
    </source>
</reference>
<dbReference type="EMBL" id="MVGJ01000027">
    <property type="protein sequence ID" value="OOL83033.1"/>
    <property type="molecule type" value="Genomic_DNA"/>
</dbReference>
<evidence type="ECO:0000313" key="6">
    <source>
        <dbReference type="EMBL" id="RXU92450.1"/>
    </source>
</evidence>
<dbReference type="Proteomes" id="UP000070452">
    <property type="component" value="Unassembled WGS sequence"/>
</dbReference>
<dbReference type="Proteomes" id="UP001141166">
    <property type="component" value="Unassembled WGS sequence"/>
</dbReference>
<evidence type="ECO:0000313" key="9">
    <source>
        <dbReference type="Proteomes" id="UP000224303"/>
    </source>
</evidence>
<evidence type="ECO:0000313" key="8">
    <source>
        <dbReference type="Proteomes" id="UP000191171"/>
    </source>
</evidence>
<reference evidence="6 10" key="4">
    <citation type="submission" date="2017-12" db="EMBL/GenBank/DDBJ databases">
        <title>A pool of 800 enterococci isolated from chicken carcass rinse samples from New Zealand.</title>
        <authorList>
            <person name="Zhang J."/>
            <person name="Rogers L."/>
            <person name="Midwinter A."/>
            <person name="French N."/>
        </authorList>
    </citation>
    <scope>NUCLEOTIDE SEQUENCE [LARGE SCALE GENOMIC DNA]</scope>
    <source>
        <strain evidence="6 10">EN697</strain>
    </source>
</reference>
<dbReference type="AlphaFoldDB" id="A0A133CMS2"/>
<accession>A0A133CMS2</accession>
<protein>
    <submittedName>
        <fullName evidence="2">V-type ATP synthase subunit G</fullName>
    </submittedName>
</protein>
<evidence type="ECO:0000313" key="3">
    <source>
        <dbReference type="EMBL" id="MDC4246823.1"/>
    </source>
</evidence>
<dbReference type="RefSeq" id="WP_002349065.1">
    <property type="nucleotide sequence ID" value="NZ_AP026655.1"/>
</dbReference>
<reference evidence="5 9" key="3">
    <citation type="submission" date="2017-10" db="EMBL/GenBank/DDBJ databases">
        <title>Draft genomes of the Enterococcus faecium isolated from human feces before and after Helicobacter pylori eradication therapy.</title>
        <authorList>
            <person name="Prianichniikov N.A."/>
            <person name="Glushchenko O.E."/>
            <person name="Malakhova M.V."/>
        </authorList>
    </citation>
    <scope>NUCLEOTIDE SEQUENCE [LARGE SCALE GENOMIC DNA]</scope>
    <source>
        <strain evidence="5 9">Hp_5-7</strain>
    </source>
</reference>
<evidence type="ECO:0000256" key="1">
    <source>
        <dbReference type="SAM" id="Coils"/>
    </source>
</evidence>
<dbReference type="Proteomes" id="UP000224303">
    <property type="component" value="Unassembled WGS sequence"/>
</dbReference>
<evidence type="ECO:0000313" key="2">
    <source>
        <dbReference type="EMBL" id="KWX18482.1"/>
    </source>
</evidence>
<evidence type="ECO:0000313" key="10">
    <source>
        <dbReference type="Proteomes" id="UP000289562"/>
    </source>
</evidence>
<organism evidence="4 8">
    <name type="scientific">Enterococcus faecium</name>
    <name type="common">Streptococcus faecium</name>
    <dbReference type="NCBI Taxonomy" id="1352"/>
    <lineage>
        <taxon>Bacteria</taxon>
        <taxon>Bacillati</taxon>
        <taxon>Bacillota</taxon>
        <taxon>Bacilli</taxon>
        <taxon>Lactobacillales</taxon>
        <taxon>Enterococcaceae</taxon>
        <taxon>Enterococcus</taxon>
    </lineage>
</organism>
<reference evidence="3" key="5">
    <citation type="submission" date="2022-05" db="EMBL/GenBank/DDBJ databases">
        <title>Draft genome sequences of Clostridium perfringens strains isolated from Peru.</title>
        <authorList>
            <person name="Hurtado R."/>
            <person name="Lima L."/>
            <person name="Sousa T."/>
            <person name="Jaiswal A.K."/>
            <person name="Tiwari S."/>
            <person name="Maturrano L."/>
            <person name="Brenig B."/>
            <person name="Azevedo V."/>
        </authorList>
    </citation>
    <scope>NUCLEOTIDE SEQUENCE</scope>
    <source>
        <strain evidence="3">CP4</strain>
    </source>
</reference>
<keyword evidence="1" id="KW-0175">Coiled coil</keyword>
<feature type="coiled-coil region" evidence="1">
    <location>
        <begin position="1"/>
        <end position="90"/>
    </location>
</feature>
<reference evidence="2 7" key="1">
    <citation type="submission" date="2016-01" db="EMBL/GenBank/DDBJ databases">
        <title>Molecular Mechanisms for transfer of large genomic segments between Enterococcus faecium strains.</title>
        <authorList>
            <person name="Garcia-Solache M.A."/>
            <person name="Lebreton F."/>
            <person name="Mclaughlin R.E."/>
            <person name="Whiteaker J.D."/>
            <person name="Gilmore M.S."/>
            <person name="Rice L.B."/>
        </authorList>
    </citation>
    <scope>NUCLEOTIDE SEQUENCE [LARGE SCALE GENOMIC DNA]</scope>
    <source>
        <strain evidence="2 7">D344RRF x C68</strain>
    </source>
</reference>